<evidence type="ECO:0000256" key="1">
    <source>
        <dbReference type="SAM" id="Phobius"/>
    </source>
</evidence>
<comment type="caution">
    <text evidence="4">The sequence shown here is derived from an EMBL/GenBank/DDBJ whole genome shotgun (WGS) entry which is preliminary data.</text>
</comment>
<reference evidence="4" key="1">
    <citation type="submission" date="2022-03" db="EMBL/GenBank/DDBJ databases">
        <title>De novo assembled genomes of Belliella spp. (Cyclobacteriaceae) strains.</title>
        <authorList>
            <person name="Szabo A."/>
            <person name="Korponai K."/>
            <person name="Felfoldi T."/>
        </authorList>
    </citation>
    <scope>NUCLEOTIDE SEQUENCE</scope>
    <source>
        <strain evidence="4">DSM 111904</strain>
    </source>
</reference>
<keyword evidence="1" id="KW-0472">Membrane</keyword>
<gene>
    <name evidence="4" type="ORF">MM239_04950</name>
</gene>
<dbReference type="RefSeq" id="WP_241347098.1">
    <property type="nucleotide sequence ID" value="NZ_JAKZGP010000008.1"/>
</dbReference>
<dbReference type="InterPro" id="IPR012373">
    <property type="entry name" value="Ferrdict_sens_TM"/>
</dbReference>
<organism evidence="4 5">
    <name type="scientific">Belliella filtrata</name>
    <dbReference type="NCBI Taxonomy" id="2923435"/>
    <lineage>
        <taxon>Bacteria</taxon>
        <taxon>Pseudomonadati</taxon>
        <taxon>Bacteroidota</taxon>
        <taxon>Cytophagia</taxon>
        <taxon>Cytophagales</taxon>
        <taxon>Cyclobacteriaceae</taxon>
        <taxon>Belliella</taxon>
    </lineage>
</organism>
<dbReference type="EMBL" id="JAKZGP010000008">
    <property type="protein sequence ID" value="MCH7408732.1"/>
    <property type="molecule type" value="Genomic_DNA"/>
</dbReference>
<keyword evidence="5" id="KW-1185">Reference proteome</keyword>
<evidence type="ECO:0000313" key="4">
    <source>
        <dbReference type="EMBL" id="MCH7408732.1"/>
    </source>
</evidence>
<dbReference type="Pfam" id="PF16344">
    <property type="entry name" value="FecR_C"/>
    <property type="match status" value="1"/>
</dbReference>
<dbReference type="InterPro" id="IPR032508">
    <property type="entry name" value="FecR_C"/>
</dbReference>
<dbReference type="Gene3D" id="2.60.120.1440">
    <property type="match status" value="1"/>
</dbReference>
<accession>A0ABS9UX38</accession>
<evidence type="ECO:0000259" key="3">
    <source>
        <dbReference type="Pfam" id="PF16344"/>
    </source>
</evidence>
<keyword evidence="1" id="KW-1133">Transmembrane helix</keyword>
<feature type="transmembrane region" description="Helical" evidence="1">
    <location>
        <begin position="62"/>
        <end position="84"/>
    </location>
</feature>
<protein>
    <submittedName>
        <fullName evidence="4">DUF4974 domain-containing protein</fullName>
    </submittedName>
</protein>
<feature type="domain" description="Protein FecR C-terminal" evidence="3">
    <location>
        <begin position="293"/>
        <end position="360"/>
    </location>
</feature>
<dbReference type="PANTHER" id="PTHR30273:SF2">
    <property type="entry name" value="PROTEIN FECR"/>
    <property type="match status" value="1"/>
</dbReference>
<evidence type="ECO:0000259" key="2">
    <source>
        <dbReference type="Pfam" id="PF04773"/>
    </source>
</evidence>
<dbReference type="PANTHER" id="PTHR30273">
    <property type="entry name" value="PERIPLASMIC SIGNAL SENSOR AND SIGMA FACTOR ACTIVATOR FECR-RELATED"/>
    <property type="match status" value="1"/>
</dbReference>
<keyword evidence="1" id="KW-0812">Transmembrane</keyword>
<dbReference type="Proteomes" id="UP001165489">
    <property type="component" value="Unassembled WGS sequence"/>
</dbReference>
<evidence type="ECO:0000313" key="5">
    <source>
        <dbReference type="Proteomes" id="UP001165489"/>
    </source>
</evidence>
<proteinExistence type="predicted"/>
<sequence length="366" mass="41543">MTENKDQENSKNFKDQFGKFLTKAFRISTGGTISSEKKELLFERIIDSTNQRKDDARKLSAIWLKYAAVFIGLLLVAGSTYFSLYPPSDGLNFSRMLGELNLEDFDQAQLIINDEESILLEGEASVIDYQNAAVVVNEKEATSSKLGEYNTLIIPYGKRSQVSLPDGSKVYLNSGSKMVYPTAFASNRHIYLEGEAYFEVFKDEANPFTVKTKDLNYRVLGTSFNVNAYDNNDFSMAVLVTGSIEVKPERASFFKSDKKILKPNQQLNWSKDEKTFEVNEVNVEPYVSWKDGYLIFEEQSIKEISKRLEKLYNVEILIKSKLLEKETFTGRLDLKTDIEQVLGTIASTSGVSISKKGRRYEFTKGI</sequence>
<dbReference type="InterPro" id="IPR006860">
    <property type="entry name" value="FecR"/>
</dbReference>
<name>A0ABS9UX38_9BACT</name>
<dbReference type="Pfam" id="PF04773">
    <property type="entry name" value="FecR"/>
    <property type="match status" value="1"/>
</dbReference>
<feature type="domain" description="FecR protein" evidence="2">
    <location>
        <begin position="157"/>
        <end position="244"/>
    </location>
</feature>
<dbReference type="Gene3D" id="3.55.50.30">
    <property type="match status" value="1"/>
</dbReference>